<dbReference type="InterPro" id="IPR032831">
    <property type="entry name" value="LptM_cons"/>
</dbReference>
<feature type="region of interest" description="Disordered" evidence="7">
    <location>
        <begin position="44"/>
        <end position="102"/>
    </location>
</feature>
<evidence type="ECO:0000256" key="6">
    <source>
        <dbReference type="ARBA" id="ARBA00023288"/>
    </source>
</evidence>
<evidence type="ECO:0000256" key="3">
    <source>
        <dbReference type="ARBA" id="ARBA00023136"/>
    </source>
</evidence>
<keyword evidence="4" id="KW-0564">Palmitate</keyword>
<accession>A0ABU7UX44</accession>
<evidence type="ECO:0000256" key="4">
    <source>
        <dbReference type="ARBA" id="ARBA00023139"/>
    </source>
</evidence>
<reference evidence="8 9" key="1">
    <citation type="submission" date="2024-01" db="EMBL/GenBank/DDBJ databases">
        <title>Novel species of the genus Luteimonas isolated from rivers.</title>
        <authorList>
            <person name="Lu H."/>
        </authorList>
    </citation>
    <scope>NUCLEOTIDE SEQUENCE [LARGE SCALE GENOMIC DNA]</scope>
    <source>
        <strain evidence="8 9">FXH3W</strain>
    </source>
</reference>
<feature type="compositionally biased region" description="Pro residues" evidence="7">
    <location>
        <begin position="52"/>
        <end position="64"/>
    </location>
</feature>
<comment type="caution">
    <text evidence="8">The sequence shown here is derived from an EMBL/GenBank/DDBJ whole genome shotgun (WGS) entry which is preliminary data.</text>
</comment>
<keyword evidence="3" id="KW-0472">Membrane</keyword>
<sequence length="102" mass="10545">MSSDLDHGHGHAKTVTLWRMTRKTPFLIVIAAALLTAGLSACGNKGPLFLPDHPPVSQLPPGPPEFTGDEPLVTPPAPADAPTETNDTPPAEASAPKPPAAR</sequence>
<organism evidence="8 9">
    <name type="scientific">Aquilutibacter rugosus</name>
    <dbReference type="NCBI Taxonomy" id="3115820"/>
    <lineage>
        <taxon>Bacteria</taxon>
        <taxon>Pseudomonadati</taxon>
        <taxon>Pseudomonadota</taxon>
        <taxon>Gammaproteobacteria</taxon>
        <taxon>Lysobacterales</taxon>
        <taxon>Lysobacteraceae</taxon>
        <taxon>Aquilutibacter</taxon>
    </lineage>
</organism>
<evidence type="ECO:0000256" key="5">
    <source>
        <dbReference type="ARBA" id="ARBA00023237"/>
    </source>
</evidence>
<evidence type="ECO:0000256" key="7">
    <source>
        <dbReference type="SAM" id="MobiDB-lite"/>
    </source>
</evidence>
<dbReference type="Proteomes" id="UP001356170">
    <property type="component" value="Unassembled WGS sequence"/>
</dbReference>
<keyword evidence="5" id="KW-0998">Cell outer membrane</keyword>
<dbReference type="Pfam" id="PF13627">
    <property type="entry name" value="LptM_cons"/>
    <property type="match status" value="1"/>
</dbReference>
<evidence type="ECO:0000256" key="2">
    <source>
        <dbReference type="ARBA" id="ARBA00022729"/>
    </source>
</evidence>
<dbReference type="NCBIfam" id="NF047847">
    <property type="entry name" value="SS_mature_LptM"/>
    <property type="match status" value="1"/>
</dbReference>
<protein>
    <submittedName>
        <fullName evidence="8">Lipoprotein</fullName>
    </submittedName>
</protein>
<keyword evidence="6 8" id="KW-0449">Lipoprotein</keyword>
<dbReference type="EMBL" id="JAZHBO010000001">
    <property type="protein sequence ID" value="MEF2154798.1"/>
    <property type="molecule type" value="Genomic_DNA"/>
</dbReference>
<evidence type="ECO:0000313" key="9">
    <source>
        <dbReference type="Proteomes" id="UP001356170"/>
    </source>
</evidence>
<keyword evidence="2" id="KW-0732">Signal</keyword>
<feature type="compositionally biased region" description="Low complexity" evidence="7">
    <location>
        <begin position="80"/>
        <end position="95"/>
    </location>
</feature>
<evidence type="ECO:0000313" key="8">
    <source>
        <dbReference type="EMBL" id="MEF2154798.1"/>
    </source>
</evidence>
<gene>
    <name evidence="8" type="ORF">V3390_00870</name>
</gene>
<keyword evidence="9" id="KW-1185">Reference proteome</keyword>
<proteinExistence type="predicted"/>
<comment type="subcellular location">
    <subcellularLocation>
        <location evidence="1">Cell outer membrane</location>
        <topology evidence="1">Lipid-anchor</topology>
    </subcellularLocation>
</comment>
<evidence type="ECO:0000256" key="1">
    <source>
        <dbReference type="ARBA" id="ARBA00004459"/>
    </source>
</evidence>
<name>A0ABU7UX44_9GAMM</name>